<evidence type="ECO:0000313" key="2">
    <source>
        <dbReference type="EMBL" id="GMH75010.1"/>
    </source>
</evidence>
<evidence type="ECO:0000256" key="1">
    <source>
        <dbReference type="SAM" id="MobiDB-lite"/>
    </source>
</evidence>
<proteinExistence type="predicted"/>
<dbReference type="OrthoDB" id="10540715at2759"/>
<comment type="caution">
    <text evidence="2">The sequence shown here is derived from an EMBL/GenBank/DDBJ whole genome shotgun (WGS) entry which is preliminary data.</text>
</comment>
<name>A0A9W7AW55_9STRA</name>
<organism evidence="2 3">
    <name type="scientific">Triparma strigata</name>
    <dbReference type="NCBI Taxonomy" id="1606541"/>
    <lineage>
        <taxon>Eukaryota</taxon>
        <taxon>Sar</taxon>
        <taxon>Stramenopiles</taxon>
        <taxon>Ochrophyta</taxon>
        <taxon>Bolidophyceae</taxon>
        <taxon>Parmales</taxon>
        <taxon>Triparmaceae</taxon>
        <taxon>Triparma</taxon>
    </lineage>
</organism>
<feature type="compositionally biased region" description="Polar residues" evidence="1">
    <location>
        <begin position="1"/>
        <end position="16"/>
    </location>
</feature>
<dbReference type="Proteomes" id="UP001165085">
    <property type="component" value="Unassembled WGS sequence"/>
</dbReference>
<dbReference type="AlphaFoldDB" id="A0A9W7AW55"/>
<protein>
    <submittedName>
        <fullName evidence="2">Uncharacterized protein</fullName>
    </submittedName>
</protein>
<feature type="region of interest" description="Disordered" evidence="1">
    <location>
        <begin position="1"/>
        <end position="40"/>
    </location>
</feature>
<keyword evidence="3" id="KW-1185">Reference proteome</keyword>
<sequence>MTSHGSLKRYNASTTHQDTETADNNGESHEEGGKTPAEPTAAKWVVPSFFFTDDWRLGLFVDNVPLDTLMTMRLLCKDWQRVANNFIDGKVESGVMKVVGENDLSGEESYGQRERRALVTQVVILLNITKVGD</sequence>
<gene>
    <name evidence="2" type="ORF">TrST_g8503</name>
</gene>
<evidence type="ECO:0000313" key="3">
    <source>
        <dbReference type="Proteomes" id="UP001165085"/>
    </source>
</evidence>
<dbReference type="EMBL" id="BRXY01000184">
    <property type="protein sequence ID" value="GMH75010.1"/>
    <property type="molecule type" value="Genomic_DNA"/>
</dbReference>
<accession>A0A9W7AW55</accession>
<reference evidence="3" key="1">
    <citation type="journal article" date="2023" name="Commun. Biol.">
        <title>Genome analysis of Parmales, the sister group of diatoms, reveals the evolutionary specialization of diatoms from phago-mixotrophs to photoautotrophs.</title>
        <authorList>
            <person name="Ban H."/>
            <person name="Sato S."/>
            <person name="Yoshikawa S."/>
            <person name="Yamada K."/>
            <person name="Nakamura Y."/>
            <person name="Ichinomiya M."/>
            <person name="Sato N."/>
            <person name="Blanc-Mathieu R."/>
            <person name="Endo H."/>
            <person name="Kuwata A."/>
            <person name="Ogata H."/>
        </authorList>
    </citation>
    <scope>NUCLEOTIDE SEQUENCE [LARGE SCALE GENOMIC DNA]</scope>
    <source>
        <strain evidence="3">NIES 3701</strain>
    </source>
</reference>